<dbReference type="InterPro" id="IPR020845">
    <property type="entry name" value="AMP-binding_CS"/>
</dbReference>
<evidence type="ECO:0000256" key="4">
    <source>
        <dbReference type="ARBA" id="ARBA00023098"/>
    </source>
</evidence>
<evidence type="ECO:0000256" key="1">
    <source>
        <dbReference type="ARBA" id="ARBA00006432"/>
    </source>
</evidence>
<feature type="domain" description="AMP-dependent synthetase/ligase" evidence="5">
    <location>
        <begin position="21"/>
        <end position="401"/>
    </location>
</feature>
<keyword evidence="2 7" id="KW-0436">Ligase</keyword>
<reference evidence="8" key="1">
    <citation type="journal article" date="2019" name="Int. J. Syst. Evol. Microbiol.">
        <title>The Global Catalogue of Microorganisms (GCM) 10K type strain sequencing project: providing services to taxonomists for standard genome sequencing and annotation.</title>
        <authorList>
            <consortium name="The Broad Institute Genomics Platform"/>
            <consortium name="The Broad Institute Genome Sequencing Center for Infectious Disease"/>
            <person name="Wu L."/>
            <person name="Ma J."/>
        </authorList>
    </citation>
    <scope>NUCLEOTIDE SEQUENCE [LARGE SCALE GENOMIC DNA]</scope>
    <source>
        <strain evidence="8">LMG 24813</strain>
    </source>
</reference>
<evidence type="ECO:0000259" key="6">
    <source>
        <dbReference type="Pfam" id="PF13193"/>
    </source>
</evidence>
<dbReference type="EC" id="6.2.1.3" evidence="7"/>
<name>A0ABV8NUZ7_9BURK</name>
<keyword evidence="3" id="KW-0276">Fatty acid metabolism</keyword>
<comment type="caution">
    <text evidence="7">The sequence shown here is derived from an EMBL/GenBank/DDBJ whole genome shotgun (WGS) entry which is preliminary data.</text>
</comment>
<evidence type="ECO:0000259" key="5">
    <source>
        <dbReference type="Pfam" id="PF00501"/>
    </source>
</evidence>
<evidence type="ECO:0000256" key="3">
    <source>
        <dbReference type="ARBA" id="ARBA00022832"/>
    </source>
</evidence>
<keyword evidence="4" id="KW-0443">Lipid metabolism</keyword>
<evidence type="ECO:0000313" key="8">
    <source>
        <dbReference type="Proteomes" id="UP001595848"/>
    </source>
</evidence>
<evidence type="ECO:0000256" key="2">
    <source>
        <dbReference type="ARBA" id="ARBA00022598"/>
    </source>
</evidence>
<feature type="domain" description="AMP-binding enzyme C-terminal" evidence="6">
    <location>
        <begin position="461"/>
        <end position="535"/>
    </location>
</feature>
<dbReference type="InterPro" id="IPR025110">
    <property type="entry name" value="AMP-bd_C"/>
</dbReference>
<keyword evidence="8" id="KW-1185">Reference proteome</keyword>
<comment type="similarity">
    <text evidence="1">Belongs to the ATP-dependent AMP-binding enzyme family.</text>
</comment>
<dbReference type="RefSeq" id="WP_217962600.1">
    <property type="nucleotide sequence ID" value="NZ_JAHTBN010000001.1"/>
</dbReference>
<dbReference type="PROSITE" id="PS00455">
    <property type="entry name" value="AMP_BINDING"/>
    <property type="match status" value="1"/>
</dbReference>
<dbReference type="PANTHER" id="PTHR43859">
    <property type="entry name" value="ACYL-ACTIVATING ENZYME"/>
    <property type="match status" value="1"/>
</dbReference>
<proteinExistence type="inferred from homology"/>
<gene>
    <name evidence="7" type="ORF">ACFOY1_02045</name>
</gene>
<dbReference type="PANTHER" id="PTHR43859:SF4">
    <property type="entry name" value="BUTANOATE--COA LIGASE AAE1-RELATED"/>
    <property type="match status" value="1"/>
</dbReference>
<dbReference type="NCBIfam" id="NF004837">
    <property type="entry name" value="PRK06187.1"/>
    <property type="match status" value="1"/>
</dbReference>
<dbReference type="Proteomes" id="UP001595848">
    <property type="component" value="Unassembled WGS sequence"/>
</dbReference>
<dbReference type="Pfam" id="PF00501">
    <property type="entry name" value="AMP-binding"/>
    <property type="match status" value="1"/>
</dbReference>
<dbReference type="Pfam" id="PF13193">
    <property type="entry name" value="AMP-binding_C"/>
    <property type="match status" value="1"/>
</dbReference>
<accession>A0ABV8NUZ7</accession>
<organism evidence="7 8">
    <name type="scientific">Candidimonas humi</name>
    <dbReference type="NCBI Taxonomy" id="683355"/>
    <lineage>
        <taxon>Bacteria</taxon>
        <taxon>Pseudomonadati</taxon>
        <taxon>Pseudomonadota</taxon>
        <taxon>Betaproteobacteria</taxon>
        <taxon>Burkholderiales</taxon>
        <taxon>Alcaligenaceae</taxon>
        <taxon>Candidimonas</taxon>
    </lineage>
</organism>
<protein>
    <submittedName>
        <fullName evidence="7">Long-chain-fatty-acid--CoA ligase</fullName>
        <ecNumber evidence="7">6.2.1.3</ecNumber>
    </submittedName>
</protein>
<sequence>MLGLMQNFPLTVSMILRRMHSQYPNKTVTTLRRDIYHQATYAQTVARANRLAGAIKLAGFRQGDCVSTLMWNSQEHLEAYLAVPAMGGILHTINARLSEAAIQVMLGETLPRLILVDETLAPVLRKTTLPASVQAVVVAGLHKDAQQLDPAVEGIPWLDYETFMASGGPEFNWPELDENEACGICYTSGTTGKMKGVVYSHRSTVLHAMSMLFADGIALSEHDTCMTVVPMYHAHGWGFPYASCLAGAGQAFSVRQSDPKTLAALIEYAGVTLATAVPTVWINLLEKLRSGEIKPDTLASLKSLPVGGAAVSADLLNGLLEYGIKVRHCWGMTETSPLGLVSTRRSWLNDTQWAEMSMRQGLPQIGCEVRVITDKGTLAPEDGKSTGELQIRGPWIADAYFDPDSESRRGGENCFDVDSQGRRWLKTGDIANISPDGYVKIVDRSKDLIKSGGEWISSLDLESAMAEHPAVHEVAVIGIPDPVWQERPLAFVSLVDNWDQPQPDFAAFLEARFPRWQIPERFVILKELPKGATGKLNKARLRQITNSA</sequence>
<dbReference type="InterPro" id="IPR000873">
    <property type="entry name" value="AMP-dep_synth/lig_dom"/>
</dbReference>
<dbReference type="EMBL" id="JBHSBV010000001">
    <property type="protein sequence ID" value="MFC4199723.1"/>
    <property type="molecule type" value="Genomic_DNA"/>
</dbReference>
<dbReference type="GO" id="GO:0004467">
    <property type="term" value="F:long-chain fatty acid-CoA ligase activity"/>
    <property type="evidence" value="ECO:0007669"/>
    <property type="project" value="UniProtKB-EC"/>
</dbReference>
<evidence type="ECO:0000313" key="7">
    <source>
        <dbReference type="EMBL" id="MFC4199723.1"/>
    </source>
</evidence>